<protein>
    <submittedName>
        <fullName evidence="2">IS630 family transposase</fullName>
    </submittedName>
</protein>
<gene>
    <name evidence="2" type="ORF">HED55_23980</name>
</gene>
<keyword evidence="3" id="KW-1185">Reference proteome</keyword>
<evidence type="ECO:0000313" key="3">
    <source>
        <dbReference type="Proteomes" id="UP000704467"/>
    </source>
</evidence>
<dbReference type="InterPro" id="IPR036397">
    <property type="entry name" value="RNaseH_sf"/>
</dbReference>
<evidence type="ECO:0000313" key="2">
    <source>
        <dbReference type="EMBL" id="NKC05118.1"/>
    </source>
</evidence>
<dbReference type="PANTHER" id="PTHR46564">
    <property type="entry name" value="TRANSPOSASE"/>
    <property type="match status" value="1"/>
</dbReference>
<dbReference type="Pfam" id="PF13358">
    <property type="entry name" value="DDE_3"/>
    <property type="match status" value="1"/>
</dbReference>
<reference evidence="2 3" key="1">
    <citation type="submission" date="2020-03" db="EMBL/GenBank/DDBJ databases">
        <title>Whole genome sequencing of clinical and environmental type strains of Ochrobactrum.</title>
        <authorList>
            <person name="Dharne M."/>
        </authorList>
    </citation>
    <scope>NUCLEOTIDE SEQUENCE [LARGE SCALE GENOMIC DNA]</scope>
    <source>
        <strain evidence="2 3">CIP 109452</strain>
    </source>
</reference>
<sequence length="313" mass="34980">MGRALSTDLRSRVLKAASEGLSARNAGLRFGVSAATAIRWGSRARDGELEARHPGRRRGSRLDAHEDFIVIMIEERKDVTLNEMVARLAKERGFQIVRSALNAWLRARGFTYKKTAHALEQEQPGLMSRHEAWFESQLDLDLERLVFIDETGLNTKMARLHGRSLRGERCHAGIPHGHWKATTFTGAFRLSGMTAPMVLAGAMNADAFRAFIKQVLVPTLTPGDIVIMDNLPAHKIVGIREAIEETRAQLQYLPPYSPDFNPIKMAFSKLKAHLPGKAERTVETLWDAVRQAITLYEPTECANYFAACGYDPT</sequence>
<proteinExistence type="predicted"/>
<dbReference type="PANTHER" id="PTHR46564:SF1">
    <property type="entry name" value="TRANSPOSASE"/>
    <property type="match status" value="1"/>
</dbReference>
<dbReference type="Gene3D" id="3.30.420.10">
    <property type="entry name" value="Ribonuclease H-like superfamily/Ribonuclease H"/>
    <property type="match status" value="1"/>
</dbReference>
<dbReference type="SUPFAM" id="SSF46689">
    <property type="entry name" value="Homeodomain-like"/>
    <property type="match status" value="1"/>
</dbReference>
<feature type="domain" description="Tc1-like transposase DDE" evidence="1">
    <location>
        <begin position="144"/>
        <end position="276"/>
    </location>
</feature>
<dbReference type="InterPro" id="IPR047655">
    <property type="entry name" value="Transpos_IS630-like"/>
</dbReference>
<dbReference type="InterPro" id="IPR009057">
    <property type="entry name" value="Homeodomain-like_sf"/>
</dbReference>
<organism evidence="2 3">
    <name type="scientific">Brucella haematophila</name>
    <dbReference type="NCBI Taxonomy" id="419474"/>
    <lineage>
        <taxon>Bacteria</taxon>
        <taxon>Pseudomonadati</taxon>
        <taxon>Pseudomonadota</taxon>
        <taxon>Alphaproteobacteria</taxon>
        <taxon>Hyphomicrobiales</taxon>
        <taxon>Brucellaceae</taxon>
        <taxon>Brucella/Ochrobactrum group</taxon>
        <taxon>Brucella</taxon>
    </lineage>
</organism>
<name>A0ABX1DU58_9HYPH</name>
<dbReference type="NCBIfam" id="NF033545">
    <property type="entry name" value="transpos_IS630"/>
    <property type="match status" value="1"/>
</dbReference>
<dbReference type="EMBL" id="JAAVLN010000003">
    <property type="protein sequence ID" value="NKC05118.1"/>
    <property type="molecule type" value="Genomic_DNA"/>
</dbReference>
<dbReference type="InterPro" id="IPR038717">
    <property type="entry name" value="Tc1-like_DDE_dom"/>
</dbReference>
<evidence type="ECO:0000259" key="1">
    <source>
        <dbReference type="Pfam" id="PF13358"/>
    </source>
</evidence>
<accession>A0ABX1DU58</accession>
<dbReference type="Proteomes" id="UP000704467">
    <property type="component" value="Unassembled WGS sequence"/>
</dbReference>
<comment type="caution">
    <text evidence="2">The sequence shown here is derived from an EMBL/GenBank/DDBJ whole genome shotgun (WGS) entry which is preliminary data.</text>
</comment>